<dbReference type="Pfam" id="PF02223">
    <property type="entry name" value="Thymidylate_kin"/>
    <property type="match status" value="1"/>
</dbReference>
<dbReference type="HAMAP" id="MF_00165">
    <property type="entry name" value="Thymidylate_kinase"/>
    <property type="match status" value="1"/>
</dbReference>
<evidence type="ECO:0000256" key="3">
    <source>
        <dbReference type="ARBA" id="ARBA00017144"/>
    </source>
</evidence>
<name>A0A1S7LFZ2_MAGMO</name>
<dbReference type="GO" id="GO:0006233">
    <property type="term" value="P:dTDP biosynthetic process"/>
    <property type="evidence" value="ECO:0007669"/>
    <property type="project" value="InterPro"/>
</dbReference>
<evidence type="ECO:0000256" key="6">
    <source>
        <dbReference type="ARBA" id="ARBA00022741"/>
    </source>
</evidence>
<evidence type="ECO:0000313" key="14">
    <source>
        <dbReference type="EMBL" id="CRH05004.1"/>
    </source>
</evidence>
<evidence type="ECO:0000256" key="10">
    <source>
        <dbReference type="ARBA" id="ARBA00048743"/>
    </source>
</evidence>
<dbReference type="GO" id="GO:0006235">
    <property type="term" value="P:dTTP biosynthetic process"/>
    <property type="evidence" value="ECO:0007669"/>
    <property type="project" value="UniProtKB-UniRule"/>
</dbReference>
<dbReference type="GO" id="GO:0005829">
    <property type="term" value="C:cytosol"/>
    <property type="evidence" value="ECO:0007669"/>
    <property type="project" value="TreeGrafter"/>
</dbReference>
<comment type="function">
    <text evidence="11 12">Phosphorylation of dTMP to form dTDP in both de novo and salvage pathways of dTTP synthesis.</text>
</comment>
<evidence type="ECO:0000256" key="2">
    <source>
        <dbReference type="ARBA" id="ARBA00012980"/>
    </source>
</evidence>
<keyword evidence="8 12" id="KW-0067">ATP-binding</keyword>
<sequence length="216" mass="23987">MAKRKGEALYGHFITFEGGEGAGKTTQISLLAEQLKAEGIEVVVTREPGGCPMAERIRELLVSGRGDDLDGTSELLLILAARHEHIRQRIRPALERGAWVLCDRFEESTLAYQGAGRGGDEAWIRQLGSWVRGGIGPDLTLLLDLDPEIGLARSTKRGGDAQRFEQEALRFHQLVREHFLALAEQDSQRIHTVDAGQTPEQVGMQIWQRVTKQLLT</sequence>
<dbReference type="InterPro" id="IPR027417">
    <property type="entry name" value="P-loop_NTPase"/>
</dbReference>
<keyword evidence="4 12" id="KW-0808">Transferase</keyword>
<dbReference type="PANTHER" id="PTHR10344">
    <property type="entry name" value="THYMIDYLATE KINASE"/>
    <property type="match status" value="1"/>
</dbReference>
<dbReference type="GO" id="GO:0006227">
    <property type="term" value="P:dUDP biosynthetic process"/>
    <property type="evidence" value="ECO:0007669"/>
    <property type="project" value="TreeGrafter"/>
</dbReference>
<evidence type="ECO:0000256" key="11">
    <source>
        <dbReference type="ARBA" id="ARBA00057735"/>
    </source>
</evidence>
<dbReference type="EMBL" id="LO017727">
    <property type="protein sequence ID" value="CRH05004.1"/>
    <property type="molecule type" value="Genomic_DNA"/>
</dbReference>
<keyword evidence="5 12" id="KW-0545">Nucleotide biosynthesis</keyword>
<evidence type="ECO:0000256" key="12">
    <source>
        <dbReference type="HAMAP-Rule" id="MF_00165"/>
    </source>
</evidence>
<dbReference type="GO" id="GO:0004798">
    <property type="term" value="F:dTMP kinase activity"/>
    <property type="evidence" value="ECO:0007669"/>
    <property type="project" value="UniProtKB-UniRule"/>
</dbReference>
<evidence type="ECO:0000256" key="9">
    <source>
        <dbReference type="ARBA" id="ARBA00029962"/>
    </source>
</evidence>
<dbReference type="InterPro" id="IPR039430">
    <property type="entry name" value="Thymidylate_kin-like_dom"/>
</dbReference>
<dbReference type="FunFam" id="3.40.50.300:FF:000225">
    <property type="entry name" value="Thymidylate kinase"/>
    <property type="match status" value="1"/>
</dbReference>
<dbReference type="InterPro" id="IPR018094">
    <property type="entry name" value="Thymidylate_kinase"/>
</dbReference>
<evidence type="ECO:0000256" key="4">
    <source>
        <dbReference type="ARBA" id="ARBA00022679"/>
    </source>
</evidence>
<reference evidence="14" key="1">
    <citation type="submission" date="2015-04" db="EMBL/GenBank/DDBJ databases">
        <authorList>
            <person name="Syromyatnikov M.Y."/>
            <person name="Popov V.N."/>
        </authorList>
    </citation>
    <scope>NUCLEOTIDE SEQUENCE</scope>
    <source>
        <strain evidence="14">MO-1</strain>
    </source>
</reference>
<keyword evidence="6 12" id="KW-0547">Nucleotide-binding</keyword>
<gene>
    <name evidence="12 14" type="primary">tmk</name>
    <name evidence="14" type="ORF">MAGMO_0803</name>
</gene>
<organism evidence="14">
    <name type="scientific">Magnetococcus massalia (strain MO-1)</name>
    <dbReference type="NCBI Taxonomy" id="451514"/>
    <lineage>
        <taxon>Bacteria</taxon>
        <taxon>Pseudomonadati</taxon>
        <taxon>Pseudomonadota</taxon>
        <taxon>Magnetococcia</taxon>
        <taxon>Magnetococcales</taxon>
        <taxon>Magnetococcaceae</taxon>
        <taxon>Magnetococcus</taxon>
    </lineage>
</organism>
<dbReference type="SUPFAM" id="SSF52540">
    <property type="entry name" value="P-loop containing nucleoside triphosphate hydrolases"/>
    <property type="match status" value="1"/>
</dbReference>
<evidence type="ECO:0000256" key="7">
    <source>
        <dbReference type="ARBA" id="ARBA00022777"/>
    </source>
</evidence>
<comment type="catalytic activity">
    <reaction evidence="10 12">
        <text>dTMP + ATP = dTDP + ADP</text>
        <dbReference type="Rhea" id="RHEA:13517"/>
        <dbReference type="ChEBI" id="CHEBI:30616"/>
        <dbReference type="ChEBI" id="CHEBI:58369"/>
        <dbReference type="ChEBI" id="CHEBI:63528"/>
        <dbReference type="ChEBI" id="CHEBI:456216"/>
        <dbReference type="EC" id="2.7.4.9"/>
    </reaction>
</comment>
<feature type="binding site" evidence="12">
    <location>
        <begin position="18"/>
        <end position="25"/>
    </location>
    <ligand>
        <name>ATP</name>
        <dbReference type="ChEBI" id="CHEBI:30616"/>
    </ligand>
</feature>
<accession>A0A1S7LFZ2</accession>
<dbReference type="GO" id="GO:0005524">
    <property type="term" value="F:ATP binding"/>
    <property type="evidence" value="ECO:0007669"/>
    <property type="project" value="UniProtKB-UniRule"/>
</dbReference>
<proteinExistence type="inferred from homology"/>
<evidence type="ECO:0000256" key="1">
    <source>
        <dbReference type="ARBA" id="ARBA00009776"/>
    </source>
</evidence>
<dbReference type="NCBIfam" id="TIGR00041">
    <property type="entry name" value="DTMP_kinase"/>
    <property type="match status" value="1"/>
</dbReference>
<keyword evidence="7 12" id="KW-0418">Kinase</keyword>
<dbReference type="PROSITE" id="PS01331">
    <property type="entry name" value="THYMIDYLATE_KINASE"/>
    <property type="match status" value="1"/>
</dbReference>
<evidence type="ECO:0000259" key="13">
    <source>
        <dbReference type="Pfam" id="PF02223"/>
    </source>
</evidence>
<dbReference type="PANTHER" id="PTHR10344:SF4">
    <property type="entry name" value="UMP-CMP KINASE 2, MITOCHONDRIAL"/>
    <property type="match status" value="1"/>
</dbReference>
<dbReference type="CDD" id="cd01672">
    <property type="entry name" value="TMPK"/>
    <property type="match status" value="1"/>
</dbReference>
<feature type="domain" description="Thymidylate kinase-like" evidence="13">
    <location>
        <begin position="16"/>
        <end position="206"/>
    </location>
</feature>
<dbReference type="InterPro" id="IPR018095">
    <property type="entry name" value="Thymidylate_kin_CS"/>
</dbReference>
<comment type="similarity">
    <text evidence="1 12">Belongs to the thymidylate kinase family.</text>
</comment>
<evidence type="ECO:0000256" key="8">
    <source>
        <dbReference type="ARBA" id="ARBA00022840"/>
    </source>
</evidence>
<dbReference type="Gene3D" id="3.40.50.300">
    <property type="entry name" value="P-loop containing nucleotide triphosphate hydrolases"/>
    <property type="match status" value="1"/>
</dbReference>
<dbReference type="AlphaFoldDB" id="A0A1S7LFZ2"/>
<protein>
    <recommendedName>
        <fullName evidence="3 12">Thymidylate kinase</fullName>
        <ecNumber evidence="2 12">2.7.4.9</ecNumber>
    </recommendedName>
    <alternativeName>
        <fullName evidence="9 12">dTMP kinase</fullName>
    </alternativeName>
</protein>
<dbReference type="EC" id="2.7.4.9" evidence="2 12"/>
<evidence type="ECO:0000256" key="5">
    <source>
        <dbReference type="ARBA" id="ARBA00022727"/>
    </source>
</evidence>